<protein>
    <submittedName>
        <fullName evidence="1">Uncharacterized protein</fullName>
    </submittedName>
</protein>
<dbReference type="AlphaFoldDB" id="A0A1X4Y056"/>
<sequence>MSKMLEDNLRCRSHYMEVKHNILKSDKNSITDNINDFIKIIDYCDKEYWKYREGWKSNGNYQESPSNYLVSYPGFDNSVKGILKLLCEKYPLEWIDQLFAELFATFEKIQEGNENNLFKLFNYMGELQYIEKLPDEKRQKDVRNLCNLSRHVDSLASEKFLFLIYLFILSVQEINTSTCIEKIISKARDNFTNKTEEEKFLATWIITETLIGSKKIDWKDKRNFFWEWKENPYFSFFNETTFINFELIDNIAKGGFEGESLDKDNPFANHFIYNFLQLVHSFEGKACDEEKNFFREKILKNITLNLQEKTKELLKIINNSFHFSEMSNWLNKNKTESYRFVFASFASADYLNKLLPGVILLKQEEKRIIDETIYLYYFILSFENDRYKLKTSKISKFEQPDFILETENAYKIGLELTRYEKEEEFRERTNDDKFNLPFIDPTNGPYQLIEQLKDKINEKILKCKDYNKTKQNLKLDELWLYLNPSIISRTALNLHVHENLDKNFYKEIVNQIRNSLNNQKDNCFDKIYCLSNNKPILLFTSF</sequence>
<dbReference type="EMBL" id="MDSU01000001">
    <property type="protein sequence ID" value="OSS43166.1"/>
    <property type="molecule type" value="Genomic_DNA"/>
</dbReference>
<comment type="caution">
    <text evidence="1">The sequence shown here is derived from an EMBL/GenBank/DDBJ whole genome shotgun (WGS) entry which is preliminary data.</text>
</comment>
<dbReference type="RefSeq" id="WP_086033084.1">
    <property type="nucleotide sequence ID" value="NZ_MDSU01000001.1"/>
</dbReference>
<dbReference type="OrthoDB" id="9961594at2"/>
<proteinExistence type="predicted"/>
<dbReference type="STRING" id="1562698.DESAMIL20_274"/>
<accession>A0A1X4Y056</accession>
<evidence type="ECO:0000313" key="1">
    <source>
        <dbReference type="EMBL" id="OSS43166.1"/>
    </source>
</evidence>
<organism evidence="1 2">
    <name type="scientific">Desulfurella amilsii</name>
    <dbReference type="NCBI Taxonomy" id="1562698"/>
    <lineage>
        <taxon>Bacteria</taxon>
        <taxon>Pseudomonadati</taxon>
        <taxon>Campylobacterota</taxon>
        <taxon>Desulfurellia</taxon>
        <taxon>Desulfurellales</taxon>
        <taxon>Desulfurellaceae</taxon>
        <taxon>Desulfurella</taxon>
    </lineage>
</organism>
<dbReference type="Proteomes" id="UP000194141">
    <property type="component" value="Unassembled WGS sequence"/>
</dbReference>
<evidence type="ECO:0000313" key="2">
    <source>
        <dbReference type="Proteomes" id="UP000194141"/>
    </source>
</evidence>
<name>A0A1X4Y056_9BACT</name>
<gene>
    <name evidence="1" type="ORF">DESAMIL20_274</name>
</gene>
<reference evidence="1 2" key="1">
    <citation type="journal article" date="2017" name="Front. Microbiol.">
        <title>Genome Sequence of Desulfurella amilsii Strain TR1 and Comparative Genomics of Desulfurellaceae Family.</title>
        <authorList>
            <person name="Florentino A.P."/>
            <person name="Stams A.J."/>
            <person name="Sanchez-Andrea I."/>
        </authorList>
    </citation>
    <scope>NUCLEOTIDE SEQUENCE [LARGE SCALE GENOMIC DNA]</scope>
    <source>
        <strain evidence="1 2">TR1</strain>
    </source>
</reference>
<keyword evidence="2" id="KW-1185">Reference proteome</keyword>